<dbReference type="PANTHER" id="PTHR31310">
    <property type="match status" value="1"/>
</dbReference>
<dbReference type="InterPro" id="IPR023213">
    <property type="entry name" value="CAT-like_dom_sf"/>
</dbReference>
<keyword evidence="2 5" id="KW-0812">Transmembrane</keyword>
<feature type="domain" description="O-acyltransferase WSD1 C-terminal" evidence="7">
    <location>
        <begin position="505"/>
        <end position="649"/>
    </location>
</feature>
<feature type="domain" description="Inositolphosphotransferase Aur1/Ipt1" evidence="8">
    <location>
        <begin position="53"/>
        <end position="231"/>
    </location>
</feature>
<evidence type="ECO:0000313" key="9">
    <source>
        <dbReference type="EMBL" id="MFD0688824.1"/>
    </source>
</evidence>
<dbReference type="Pfam" id="PF14378">
    <property type="entry name" value="PAP2_3"/>
    <property type="match status" value="1"/>
</dbReference>
<dbReference type="Pfam" id="PF06974">
    <property type="entry name" value="WS_DGAT_C"/>
    <property type="match status" value="1"/>
</dbReference>
<evidence type="ECO:0000256" key="1">
    <source>
        <dbReference type="ARBA" id="ARBA00004141"/>
    </source>
</evidence>
<dbReference type="Gene3D" id="3.30.559.10">
    <property type="entry name" value="Chloramphenicol acetyltransferase-like domain"/>
    <property type="match status" value="1"/>
</dbReference>
<accession>A0ABW2XR52</accession>
<keyword evidence="3 5" id="KW-1133">Transmembrane helix</keyword>
<evidence type="ECO:0000313" key="10">
    <source>
        <dbReference type="Proteomes" id="UP001597063"/>
    </source>
</evidence>
<keyword evidence="4 5" id="KW-0472">Membrane</keyword>
<sequence>MTAPESVLPRGAVRGRLRGELLLGLAVFGLYSLVVMLPEEARARAAREHGRLVYDLERVLGIDVERTLNGWLAGQPVWRVLANYEYAITYLAAALGLLAWLYLRHPERYRTARNAFVLLNLGGIACFALFPVMPPRFMADLGFVDTVRLGRTWGSWGSPMVEHADRYAAVPSLHMAWTLWVGVELARVSARRWVQGLNAAHVVVTGYVIMATANHYLLDAVAAVPLVAAAVFVAERTTPPAGAVRVRAPDAFFLAVETADAPQHAGGVIMLDTSRDAVERADLVRVVGERLDRLPRFRQRLSAPDRRRPVWRDHPEIDWSWHVVERDVDGMGGLRDLIAGIQSAPLPRDRPLWRMFLVRGAAPGRTTVVFLMHHVVADGVGVVAQAVALMEPRPADEDGGPARPRLGRLREAAATVAGLAQLAADVAPPARLPASGTSARRFGTVTVPLDLARDAARRHGARVTDVVLCGVAGALNRTVLDGARPDACRVAVPLMMRAPGGGAEGNHTTAVMIDLPLGAMPETARLAVIARRARVLRSGTRPLAAWFVMRQVGRLMPAPLHARFARAVYGGRFLQGIVSSLPGPDRPLRLAGAPLTEVYPFIPLAPGAPLAVGALGVQRELCFGVSVDPGLVDDADRLTGAVLDVIKELGGA</sequence>
<dbReference type="RefSeq" id="WP_378324328.1">
    <property type="nucleotide sequence ID" value="NZ_JBHTGP010000015.1"/>
</dbReference>
<evidence type="ECO:0000256" key="4">
    <source>
        <dbReference type="ARBA" id="ARBA00023136"/>
    </source>
</evidence>
<feature type="transmembrane region" description="Helical" evidence="5">
    <location>
        <begin position="86"/>
        <end position="103"/>
    </location>
</feature>
<dbReference type="Proteomes" id="UP001597063">
    <property type="component" value="Unassembled WGS sequence"/>
</dbReference>
<evidence type="ECO:0000259" key="8">
    <source>
        <dbReference type="Pfam" id="PF14378"/>
    </source>
</evidence>
<dbReference type="InterPro" id="IPR052185">
    <property type="entry name" value="IPC_Synthase-Related"/>
</dbReference>
<dbReference type="InterPro" id="IPR026841">
    <property type="entry name" value="Aur1/Ipt1"/>
</dbReference>
<evidence type="ECO:0000259" key="6">
    <source>
        <dbReference type="Pfam" id="PF03007"/>
    </source>
</evidence>
<dbReference type="EMBL" id="JBHTGP010000015">
    <property type="protein sequence ID" value="MFD0688824.1"/>
    <property type="molecule type" value="Genomic_DNA"/>
</dbReference>
<protein>
    <submittedName>
        <fullName evidence="9">Phosphatase PAP2 family protein</fullName>
    </submittedName>
</protein>
<feature type="transmembrane region" description="Helical" evidence="5">
    <location>
        <begin position="21"/>
        <end position="38"/>
    </location>
</feature>
<feature type="domain" description="O-acyltransferase WSD1-like N-terminal" evidence="6">
    <location>
        <begin position="249"/>
        <end position="397"/>
    </location>
</feature>
<keyword evidence="10" id="KW-1185">Reference proteome</keyword>
<comment type="subcellular location">
    <subcellularLocation>
        <location evidence="1">Membrane</location>
        <topology evidence="1">Multi-pass membrane protein</topology>
    </subcellularLocation>
</comment>
<name>A0ABW2XR52_9ACTN</name>
<evidence type="ECO:0000256" key="5">
    <source>
        <dbReference type="SAM" id="Phobius"/>
    </source>
</evidence>
<evidence type="ECO:0000256" key="3">
    <source>
        <dbReference type="ARBA" id="ARBA00022989"/>
    </source>
</evidence>
<organism evidence="9 10">
    <name type="scientific">Actinomadura fibrosa</name>
    <dbReference type="NCBI Taxonomy" id="111802"/>
    <lineage>
        <taxon>Bacteria</taxon>
        <taxon>Bacillati</taxon>
        <taxon>Actinomycetota</taxon>
        <taxon>Actinomycetes</taxon>
        <taxon>Streptosporangiales</taxon>
        <taxon>Thermomonosporaceae</taxon>
        <taxon>Actinomadura</taxon>
    </lineage>
</organism>
<dbReference type="InterPro" id="IPR004255">
    <property type="entry name" value="O-acyltransferase_WSD1_N"/>
</dbReference>
<proteinExistence type="predicted"/>
<reference evidence="10" key="1">
    <citation type="journal article" date="2019" name="Int. J. Syst. Evol. Microbiol.">
        <title>The Global Catalogue of Microorganisms (GCM) 10K type strain sequencing project: providing services to taxonomists for standard genome sequencing and annotation.</title>
        <authorList>
            <consortium name="The Broad Institute Genomics Platform"/>
            <consortium name="The Broad Institute Genome Sequencing Center for Infectious Disease"/>
            <person name="Wu L."/>
            <person name="Ma J."/>
        </authorList>
    </citation>
    <scope>NUCLEOTIDE SEQUENCE [LARGE SCALE GENOMIC DNA]</scope>
    <source>
        <strain evidence="10">JCM 9371</strain>
    </source>
</reference>
<dbReference type="InterPro" id="IPR009721">
    <property type="entry name" value="O-acyltransferase_WSD1_C"/>
</dbReference>
<dbReference type="CDD" id="cd03386">
    <property type="entry name" value="PAP2_Aur1_like"/>
    <property type="match status" value="1"/>
</dbReference>
<dbReference type="Pfam" id="PF03007">
    <property type="entry name" value="WS_DGAT_cat"/>
    <property type="match status" value="1"/>
</dbReference>
<dbReference type="PANTHER" id="PTHR31310:SF7">
    <property type="entry name" value="PA-PHOSPHATASE RELATED-FAMILY PROTEIN DDB_G0268928"/>
    <property type="match status" value="1"/>
</dbReference>
<gene>
    <name evidence="9" type="ORF">ACFQZM_30320</name>
</gene>
<evidence type="ECO:0000256" key="2">
    <source>
        <dbReference type="ARBA" id="ARBA00022692"/>
    </source>
</evidence>
<evidence type="ECO:0000259" key="7">
    <source>
        <dbReference type="Pfam" id="PF06974"/>
    </source>
</evidence>
<feature type="transmembrane region" description="Helical" evidence="5">
    <location>
        <begin position="115"/>
        <end position="133"/>
    </location>
</feature>
<dbReference type="SUPFAM" id="SSF52777">
    <property type="entry name" value="CoA-dependent acyltransferases"/>
    <property type="match status" value="1"/>
</dbReference>
<comment type="caution">
    <text evidence="9">The sequence shown here is derived from an EMBL/GenBank/DDBJ whole genome shotgun (WGS) entry which is preliminary data.</text>
</comment>